<name>A0AAW1QAM7_9CHLO</name>
<dbReference type="EMBL" id="JALJOR010000004">
    <property type="protein sequence ID" value="KAK9818045.1"/>
    <property type="molecule type" value="Genomic_DNA"/>
</dbReference>
<keyword evidence="3" id="KW-1185">Reference proteome</keyword>
<dbReference type="AlphaFoldDB" id="A0AAW1QAM7"/>
<evidence type="ECO:0000313" key="2">
    <source>
        <dbReference type="EMBL" id="KAK9818045.1"/>
    </source>
</evidence>
<keyword evidence="1" id="KW-0812">Transmembrane</keyword>
<sequence length="163" mass="17537">MALDTKSLLSSHAALLSCAWTAGTIGGIINCLIAPLCGALHLTTALGVQIVPPLLKDDLYSKTFWGGLWGLLLLLPWRKLTKHWALQAFLLGCFPSLVQLFLVFPLNTDAGAAGLGLGTLTPVFVFFFNTVGWSFPAFAWFALAAPHNREKYIADPAGNPLLD</sequence>
<dbReference type="Proteomes" id="UP001489004">
    <property type="component" value="Unassembled WGS sequence"/>
</dbReference>
<feature type="transmembrane region" description="Helical" evidence="1">
    <location>
        <begin position="12"/>
        <end position="36"/>
    </location>
</feature>
<feature type="transmembrane region" description="Helical" evidence="1">
    <location>
        <begin position="84"/>
        <end position="104"/>
    </location>
</feature>
<organism evidence="2 3">
    <name type="scientific">[Myrmecia] bisecta</name>
    <dbReference type="NCBI Taxonomy" id="41462"/>
    <lineage>
        <taxon>Eukaryota</taxon>
        <taxon>Viridiplantae</taxon>
        <taxon>Chlorophyta</taxon>
        <taxon>core chlorophytes</taxon>
        <taxon>Trebouxiophyceae</taxon>
        <taxon>Trebouxiales</taxon>
        <taxon>Trebouxiaceae</taxon>
        <taxon>Myrmecia</taxon>
    </lineage>
</organism>
<keyword evidence="1" id="KW-0472">Membrane</keyword>
<reference evidence="2 3" key="1">
    <citation type="journal article" date="2024" name="Nat. Commun.">
        <title>Phylogenomics reveals the evolutionary origins of lichenization in chlorophyte algae.</title>
        <authorList>
            <person name="Puginier C."/>
            <person name="Libourel C."/>
            <person name="Otte J."/>
            <person name="Skaloud P."/>
            <person name="Haon M."/>
            <person name="Grisel S."/>
            <person name="Petersen M."/>
            <person name="Berrin J.G."/>
            <person name="Delaux P.M."/>
            <person name="Dal Grande F."/>
            <person name="Keller J."/>
        </authorList>
    </citation>
    <scope>NUCLEOTIDE SEQUENCE [LARGE SCALE GENOMIC DNA]</scope>
    <source>
        <strain evidence="2 3">SAG 2043</strain>
    </source>
</reference>
<evidence type="ECO:0000256" key="1">
    <source>
        <dbReference type="SAM" id="Phobius"/>
    </source>
</evidence>
<gene>
    <name evidence="2" type="ORF">WJX72_006237</name>
</gene>
<evidence type="ECO:0000313" key="3">
    <source>
        <dbReference type="Proteomes" id="UP001489004"/>
    </source>
</evidence>
<feature type="transmembrane region" description="Helical" evidence="1">
    <location>
        <begin position="124"/>
        <end position="143"/>
    </location>
</feature>
<keyword evidence="1" id="KW-1133">Transmembrane helix</keyword>
<dbReference type="PROSITE" id="PS51257">
    <property type="entry name" value="PROKAR_LIPOPROTEIN"/>
    <property type="match status" value="1"/>
</dbReference>
<proteinExistence type="predicted"/>
<accession>A0AAW1QAM7</accession>
<comment type="caution">
    <text evidence="2">The sequence shown here is derived from an EMBL/GenBank/DDBJ whole genome shotgun (WGS) entry which is preliminary data.</text>
</comment>
<protein>
    <submittedName>
        <fullName evidence="2">Uncharacterized protein</fullName>
    </submittedName>
</protein>